<reference evidence="1" key="1">
    <citation type="submission" date="2021-01" db="EMBL/GenBank/DDBJ databases">
        <title>Whole genome shotgun sequence of Rugosimonospora africana NBRC 104875.</title>
        <authorList>
            <person name="Komaki H."/>
            <person name="Tamura T."/>
        </authorList>
    </citation>
    <scope>NUCLEOTIDE SEQUENCE</scope>
    <source>
        <strain evidence="1">NBRC 104875</strain>
    </source>
</reference>
<keyword evidence="2" id="KW-1185">Reference proteome</keyword>
<dbReference type="EMBL" id="BONZ01000088">
    <property type="protein sequence ID" value="GIH20080.1"/>
    <property type="molecule type" value="Genomic_DNA"/>
</dbReference>
<protein>
    <submittedName>
        <fullName evidence="1">Uncharacterized protein</fullName>
    </submittedName>
</protein>
<comment type="caution">
    <text evidence="1">The sequence shown here is derived from an EMBL/GenBank/DDBJ whole genome shotgun (WGS) entry which is preliminary data.</text>
</comment>
<evidence type="ECO:0000313" key="1">
    <source>
        <dbReference type="EMBL" id="GIH20080.1"/>
    </source>
</evidence>
<gene>
    <name evidence="1" type="ORF">Raf01_82520</name>
</gene>
<name>A0A8J3VVA6_9ACTN</name>
<dbReference type="AlphaFoldDB" id="A0A8J3VVA6"/>
<proteinExistence type="predicted"/>
<sequence>MLAHGSLMGAAASPTLTRVGGPCPDWFAVARFRRADRVLPVAGEAEFGSGLLGDGAFLVSRYDADGDGGSDG</sequence>
<organism evidence="1 2">
    <name type="scientific">Rugosimonospora africana</name>
    <dbReference type="NCBI Taxonomy" id="556532"/>
    <lineage>
        <taxon>Bacteria</taxon>
        <taxon>Bacillati</taxon>
        <taxon>Actinomycetota</taxon>
        <taxon>Actinomycetes</taxon>
        <taxon>Micromonosporales</taxon>
        <taxon>Micromonosporaceae</taxon>
        <taxon>Rugosimonospora</taxon>
    </lineage>
</organism>
<accession>A0A8J3VVA6</accession>
<dbReference type="Proteomes" id="UP000642748">
    <property type="component" value="Unassembled WGS sequence"/>
</dbReference>
<evidence type="ECO:0000313" key="2">
    <source>
        <dbReference type="Proteomes" id="UP000642748"/>
    </source>
</evidence>